<dbReference type="EMBL" id="AWVJ01000205">
    <property type="protein sequence ID" value="ERK41030.1"/>
    <property type="molecule type" value="Genomic_DNA"/>
</dbReference>
<proteinExistence type="predicted"/>
<evidence type="ECO:0000313" key="1">
    <source>
        <dbReference type="EMBL" id="ERK41030.1"/>
    </source>
</evidence>
<dbReference type="Proteomes" id="UP000016608">
    <property type="component" value="Unassembled WGS sequence"/>
</dbReference>
<evidence type="ECO:0000313" key="2">
    <source>
        <dbReference type="Proteomes" id="UP000016608"/>
    </source>
</evidence>
<name>U2NSN6_EUBRA</name>
<dbReference type="HOGENOM" id="CLU_3309987_0_0_9"/>
<gene>
    <name evidence="1" type="ORF">HMPREF0373_03322</name>
</gene>
<reference evidence="1 2" key="1">
    <citation type="submission" date="2013-06" db="EMBL/GenBank/DDBJ databases">
        <authorList>
            <person name="Weinstock G."/>
            <person name="Sodergren E."/>
            <person name="Lobos E.A."/>
            <person name="Fulton L."/>
            <person name="Fulton R."/>
            <person name="Courtney L."/>
            <person name="Fronick C."/>
            <person name="O'Laughlin M."/>
            <person name="Godfrey J."/>
            <person name="Wilson R.M."/>
            <person name="Miner T."/>
            <person name="Farmer C."/>
            <person name="Delehaunty K."/>
            <person name="Cordes M."/>
            <person name="Minx P."/>
            <person name="Tomlinson C."/>
            <person name="Chen J."/>
            <person name="Wollam A."/>
            <person name="Pepin K.H."/>
            <person name="Bhonagiri V."/>
            <person name="Zhang X."/>
            <person name="Warren W."/>
            <person name="Mitreva M."/>
            <person name="Mardis E.R."/>
            <person name="Wilson R.K."/>
        </authorList>
    </citation>
    <scope>NUCLEOTIDE SEQUENCE [LARGE SCALE GENOMIC DNA]</scope>
    <source>
        <strain evidence="1 2">ATCC 29099</strain>
    </source>
</reference>
<organism evidence="1 2">
    <name type="scientific">Eubacterium ramulus ATCC 29099</name>
    <dbReference type="NCBI Taxonomy" id="1256908"/>
    <lineage>
        <taxon>Bacteria</taxon>
        <taxon>Bacillati</taxon>
        <taxon>Bacillota</taxon>
        <taxon>Clostridia</taxon>
        <taxon>Eubacteriales</taxon>
        <taxon>Eubacteriaceae</taxon>
        <taxon>Eubacterium</taxon>
    </lineage>
</organism>
<protein>
    <submittedName>
        <fullName evidence="1">Uncharacterized protein</fullName>
    </submittedName>
</protein>
<keyword evidence="2" id="KW-1185">Reference proteome</keyword>
<comment type="caution">
    <text evidence="1">The sequence shown here is derived from an EMBL/GenBank/DDBJ whole genome shotgun (WGS) entry which is preliminary data.</text>
</comment>
<dbReference type="AlphaFoldDB" id="U2NSN6"/>
<sequence>MFYLLHLCFFALFPKKIQQKKGLIHFPVFLPRKFINPYL</sequence>
<accession>U2NSN6</accession>